<evidence type="ECO:0000313" key="5">
    <source>
        <dbReference type="EMBL" id="ESP04798.1"/>
    </source>
</evidence>
<keyword evidence="2" id="KW-0238">DNA-binding</keyword>
<dbReference type="GeneID" id="20236914"/>
<organism evidence="5 6">
    <name type="scientific">Lottia gigantea</name>
    <name type="common">Giant owl limpet</name>
    <dbReference type="NCBI Taxonomy" id="225164"/>
    <lineage>
        <taxon>Eukaryota</taxon>
        <taxon>Metazoa</taxon>
        <taxon>Spiralia</taxon>
        <taxon>Lophotrochozoa</taxon>
        <taxon>Mollusca</taxon>
        <taxon>Gastropoda</taxon>
        <taxon>Patellogastropoda</taxon>
        <taxon>Lottioidea</taxon>
        <taxon>Lottiidae</taxon>
        <taxon>Lottia</taxon>
    </lineage>
</organism>
<keyword evidence="6" id="KW-1185">Reference proteome</keyword>
<comment type="similarity">
    <text evidence="1">Belongs to the ETS family.</text>
</comment>
<dbReference type="InterPro" id="IPR003118">
    <property type="entry name" value="Pointed_dom"/>
</dbReference>
<dbReference type="AlphaFoldDB" id="V4B387"/>
<dbReference type="SMART" id="SM00251">
    <property type="entry name" value="SAM_PNT"/>
    <property type="match status" value="1"/>
</dbReference>
<evidence type="ECO:0000313" key="6">
    <source>
        <dbReference type="Proteomes" id="UP000030746"/>
    </source>
</evidence>
<dbReference type="Proteomes" id="UP000030746">
    <property type="component" value="Unassembled WGS sequence"/>
</dbReference>
<feature type="region of interest" description="Disordered" evidence="3">
    <location>
        <begin position="183"/>
        <end position="208"/>
    </location>
</feature>
<dbReference type="HOGENOM" id="CLU_669550_0_0_1"/>
<dbReference type="Pfam" id="PF02198">
    <property type="entry name" value="SAM_PNT"/>
    <property type="match status" value="1"/>
</dbReference>
<dbReference type="RefSeq" id="XP_009044307.1">
    <property type="nucleotide sequence ID" value="XM_009046059.1"/>
</dbReference>
<evidence type="ECO:0000259" key="4">
    <source>
        <dbReference type="PROSITE" id="PS51433"/>
    </source>
</evidence>
<dbReference type="OMA" id="NERCANY"/>
<gene>
    <name evidence="5" type="ORF">LOTGIDRAFT_156021</name>
</gene>
<reference evidence="5 6" key="1">
    <citation type="journal article" date="2013" name="Nature">
        <title>Insights into bilaterian evolution from three spiralian genomes.</title>
        <authorList>
            <person name="Simakov O."/>
            <person name="Marletaz F."/>
            <person name="Cho S.J."/>
            <person name="Edsinger-Gonzales E."/>
            <person name="Havlak P."/>
            <person name="Hellsten U."/>
            <person name="Kuo D.H."/>
            <person name="Larsson T."/>
            <person name="Lv J."/>
            <person name="Arendt D."/>
            <person name="Savage R."/>
            <person name="Osoegawa K."/>
            <person name="de Jong P."/>
            <person name="Grimwood J."/>
            <person name="Chapman J.A."/>
            <person name="Shapiro H."/>
            <person name="Aerts A."/>
            <person name="Otillar R.P."/>
            <person name="Terry A.Y."/>
            <person name="Boore J.L."/>
            <person name="Grigoriev I.V."/>
            <person name="Lindberg D.R."/>
            <person name="Seaver E.C."/>
            <person name="Weisblat D.A."/>
            <person name="Putnam N.H."/>
            <person name="Rokhsar D.S."/>
        </authorList>
    </citation>
    <scope>NUCLEOTIDE SEQUENCE [LARGE SCALE GENOMIC DNA]</scope>
</reference>
<dbReference type="Gene3D" id="1.10.150.50">
    <property type="entry name" value="Transcription Factor, Ets-1"/>
    <property type="match status" value="1"/>
</dbReference>
<dbReference type="CTD" id="20236914"/>
<feature type="compositionally biased region" description="Polar residues" evidence="3">
    <location>
        <begin position="194"/>
        <end position="208"/>
    </location>
</feature>
<dbReference type="GO" id="GO:0043565">
    <property type="term" value="F:sequence-specific DNA binding"/>
    <property type="evidence" value="ECO:0007669"/>
    <property type="project" value="InterPro"/>
</dbReference>
<protein>
    <recommendedName>
        <fullName evidence="4">PNT domain-containing protein</fullName>
    </recommendedName>
</protein>
<sequence>MRSYQGEMLAGSPSPLQGPAMILPRNNLYTHLWPQHARNGHLYACRNDLPTSQVPPLTPGTTQKMSQALLESFKAFEKEQRRLNIPKDPCQWSELHVIQWITWAVKEFSLEGMNMANFAIKGKDLCKLEKEAFLNRCPPYVGDILFEHIDILQKEVAQERALLCNIPQNYNEPVCVPEFGERYMQQQQQQQQQHSQNYPNSDQSMPGVVPTSQPYIETSYPISESLQTLNDISNENMMSSTTAYEETSDYESLEHSQGYYDPSHTEFYPMMGEQKYRIPKPYNRGHYLPDTPPQEHYYDSPYQTVPSIKQERPWSTAEYGHSPDLTDSWQPTDLRSSMGPSPFHSLRVGSPDGDHHKPMIQAAALAGYSDTRISSAPMTSDGSDEKVAFGIKNEKNKRALCFYNKTDLFGI</sequence>
<dbReference type="EMBL" id="KB199651">
    <property type="protein sequence ID" value="ESP04798.1"/>
    <property type="molecule type" value="Genomic_DNA"/>
</dbReference>
<dbReference type="STRING" id="225164.V4B387"/>
<proteinExistence type="inferred from homology"/>
<dbReference type="FunFam" id="1.10.150.50:FF:000014">
    <property type="entry name" value="Protein c-ets-1 isoform 1"/>
    <property type="match status" value="1"/>
</dbReference>
<feature type="domain" description="PNT" evidence="4">
    <location>
        <begin position="71"/>
        <end position="156"/>
    </location>
</feature>
<evidence type="ECO:0000256" key="1">
    <source>
        <dbReference type="ARBA" id="ARBA00005562"/>
    </source>
</evidence>
<dbReference type="OrthoDB" id="10067219at2759"/>
<name>V4B387_LOTGI</name>
<dbReference type="SUPFAM" id="SSF47769">
    <property type="entry name" value="SAM/Pointed domain"/>
    <property type="match status" value="1"/>
</dbReference>
<accession>V4B387</accession>
<dbReference type="CDD" id="cd08533">
    <property type="entry name" value="SAM_PNT-ETS-1_2"/>
    <property type="match status" value="1"/>
</dbReference>
<evidence type="ECO:0000256" key="2">
    <source>
        <dbReference type="ARBA" id="ARBA00023125"/>
    </source>
</evidence>
<dbReference type="InterPro" id="IPR013761">
    <property type="entry name" value="SAM/pointed_sf"/>
</dbReference>
<evidence type="ECO:0000256" key="3">
    <source>
        <dbReference type="SAM" id="MobiDB-lite"/>
    </source>
</evidence>
<dbReference type="KEGG" id="lgi:LOTGIDRAFT_156021"/>
<dbReference type="PROSITE" id="PS51433">
    <property type="entry name" value="PNT"/>
    <property type="match status" value="1"/>
</dbReference>